<evidence type="ECO:0000256" key="6">
    <source>
        <dbReference type="ARBA" id="ARBA00022563"/>
    </source>
</evidence>
<evidence type="ECO:0000256" key="1">
    <source>
        <dbReference type="ARBA" id="ARBA00001946"/>
    </source>
</evidence>
<keyword evidence="17" id="KW-1185">Reference proteome</keyword>
<evidence type="ECO:0000259" key="15">
    <source>
        <dbReference type="Pfam" id="PF02773"/>
    </source>
</evidence>
<dbReference type="Proteomes" id="UP000315496">
    <property type="component" value="Chromosome 4"/>
</dbReference>
<dbReference type="SUPFAM" id="SSF55973">
    <property type="entry name" value="S-adenosylmethionine synthetase"/>
    <property type="match status" value="3"/>
</dbReference>
<gene>
    <name evidence="16" type="ORF">GMRT_14900</name>
</gene>
<dbReference type="EC" id="2.5.1.6" evidence="5"/>
<comment type="pathway">
    <text evidence="3">Amino-acid biosynthesis; S-adenosyl-L-methionine biosynthesis; S-adenosyl-L-methionine from L-methionine: step 1/1.</text>
</comment>
<dbReference type="InterPro" id="IPR022628">
    <property type="entry name" value="S-AdoMet_synt_N"/>
</dbReference>
<dbReference type="CDD" id="cd18079">
    <property type="entry name" value="S-AdoMet_synt"/>
    <property type="match status" value="1"/>
</dbReference>
<keyword evidence="10" id="KW-0067">ATP-binding</keyword>
<dbReference type="Pfam" id="PF02772">
    <property type="entry name" value="S-AdoMet_synt_M"/>
    <property type="match status" value="1"/>
</dbReference>
<evidence type="ECO:0000256" key="12">
    <source>
        <dbReference type="ARBA" id="ARBA00022958"/>
    </source>
</evidence>
<organism evidence="16 17">
    <name type="scientific">Giardia muris</name>
    <dbReference type="NCBI Taxonomy" id="5742"/>
    <lineage>
        <taxon>Eukaryota</taxon>
        <taxon>Metamonada</taxon>
        <taxon>Diplomonadida</taxon>
        <taxon>Hexamitidae</taxon>
        <taxon>Giardiinae</taxon>
        <taxon>Giardia</taxon>
    </lineage>
</organism>
<evidence type="ECO:0000256" key="2">
    <source>
        <dbReference type="ARBA" id="ARBA00001958"/>
    </source>
</evidence>
<dbReference type="GO" id="GO:0046872">
    <property type="term" value="F:metal ion binding"/>
    <property type="evidence" value="ECO:0007669"/>
    <property type="project" value="UniProtKB-KW"/>
</dbReference>
<comment type="cofactor">
    <cofactor evidence="1">
        <name>Mg(2+)</name>
        <dbReference type="ChEBI" id="CHEBI:18420"/>
    </cofactor>
</comment>
<evidence type="ECO:0000313" key="16">
    <source>
        <dbReference type="EMBL" id="TNJ27008.1"/>
    </source>
</evidence>
<keyword evidence="6" id="KW-0554">One-carbon metabolism</keyword>
<dbReference type="GO" id="GO:0006556">
    <property type="term" value="P:S-adenosylmethionine biosynthetic process"/>
    <property type="evidence" value="ECO:0007669"/>
    <property type="project" value="UniProtKB-UniPathway"/>
</dbReference>
<dbReference type="UniPathway" id="UPA00315">
    <property type="reaction ID" value="UER00080"/>
</dbReference>
<sequence length="429" mass="47625">MDEFLFSSEQVSEGHPDKVCDQVSDNILDAILAQDPKARVAIDCAIKNNTLVLLGEISTTATVDYEKVVRDTLRDIGYEDAETSCDWRTIEVKNHVSQQSPEIYQAVFRPEELCAGDQGIMFGYATQETRALVPATHLLATRLAMRLADVRKKGVLTYLRPDSKTQVTMRYRRTPSTHFFTPVFIDTIVISTMHAAGVDNGVLRNDIFREVIIPTLDEVKSEGHISLDIELPGVSTGALQSFDLTKWTPTQIAHNYGIPLTEKQYTKILVNPSDCFVIGGPKGDSGLTGRKIIADSYGGFGSHGGGAFSGKDASKVDRSGAYLARNIALSLCAPENNICRRCLVQLGYAIGIAEPVSIFIDMYDSETDPRYKDHARLERAIRRTFEMTPGAIIRDFGLDKPVFGATSRYGHFGRDFPWERPRKLDFADE</sequence>
<dbReference type="OrthoDB" id="5852090at2759"/>
<comment type="cofactor">
    <cofactor evidence="2">
        <name>K(+)</name>
        <dbReference type="ChEBI" id="CHEBI:29103"/>
    </cofactor>
</comment>
<dbReference type="VEuPathDB" id="GiardiaDB:GMRT_14900"/>
<dbReference type="GO" id="GO:0004478">
    <property type="term" value="F:methionine adenosyltransferase activity"/>
    <property type="evidence" value="ECO:0007669"/>
    <property type="project" value="UniProtKB-EC"/>
</dbReference>
<evidence type="ECO:0000259" key="14">
    <source>
        <dbReference type="Pfam" id="PF02772"/>
    </source>
</evidence>
<evidence type="ECO:0000313" key="17">
    <source>
        <dbReference type="Proteomes" id="UP000315496"/>
    </source>
</evidence>
<evidence type="ECO:0000256" key="4">
    <source>
        <dbReference type="ARBA" id="ARBA00009685"/>
    </source>
</evidence>
<dbReference type="InterPro" id="IPR022629">
    <property type="entry name" value="S-AdoMet_synt_central"/>
</dbReference>
<name>A0A4Z1STP3_GIAMU</name>
<comment type="similarity">
    <text evidence="4">Belongs to the AdoMet synthase family.</text>
</comment>
<evidence type="ECO:0000256" key="7">
    <source>
        <dbReference type="ARBA" id="ARBA00022679"/>
    </source>
</evidence>
<comment type="caution">
    <text evidence="16">The sequence shown here is derived from an EMBL/GenBank/DDBJ whole genome shotgun (WGS) entry which is preliminary data.</text>
</comment>
<dbReference type="InterPro" id="IPR022630">
    <property type="entry name" value="S-AdoMet_synt_C"/>
</dbReference>
<reference evidence="16 17" key="1">
    <citation type="submission" date="2019-05" db="EMBL/GenBank/DDBJ databases">
        <title>The compact genome of Giardia muris reveals important steps in the evolution of intestinal protozoan parasites.</title>
        <authorList>
            <person name="Xu F."/>
            <person name="Jimenez-Gonzalez A."/>
            <person name="Einarsson E."/>
            <person name="Astvaldsson A."/>
            <person name="Peirasmaki D."/>
            <person name="Eckmann L."/>
            <person name="Andersson J.O."/>
            <person name="Svard S.G."/>
            <person name="Jerlstrom-Hultqvist J."/>
        </authorList>
    </citation>
    <scope>NUCLEOTIDE SEQUENCE [LARGE SCALE GENOMIC DNA]</scope>
    <source>
        <strain evidence="16 17">Roberts-Thomson</strain>
    </source>
</reference>
<protein>
    <recommendedName>
        <fullName evidence="5">methionine adenosyltransferase</fullName>
        <ecNumber evidence="5">2.5.1.6</ecNumber>
    </recommendedName>
</protein>
<dbReference type="Pfam" id="PF02773">
    <property type="entry name" value="S-AdoMet_synt_C"/>
    <property type="match status" value="1"/>
</dbReference>
<dbReference type="InterPro" id="IPR022636">
    <property type="entry name" value="S-AdoMet_synthetase_sfam"/>
</dbReference>
<feature type="domain" description="S-adenosylmethionine synthetase N-terminal" evidence="13">
    <location>
        <begin position="4"/>
        <end position="101"/>
    </location>
</feature>
<dbReference type="GO" id="GO:0005524">
    <property type="term" value="F:ATP binding"/>
    <property type="evidence" value="ECO:0007669"/>
    <property type="project" value="UniProtKB-KW"/>
</dbReference>
<dbReference type="PIRSF" id="PIRSF000497">
    <property type="entry name" value="MAT"/>
    <property type="match status" value="1"/>
</dbReference>
<keyword evidence="11" id="KW-0460">Magnesium</keyword>
<accession>A0A4Z1STP3</accession>
<evidence type="ECO:0000256" key="11">
    <source>
        <dbReference type="ARBA" id="ARBA00022842"/>
    </source>
</evidence>
<dbReference type="AlphaFoldDB" id="A0A4Z1STP3"/>
<feature type="domain" description="S-adenosylmethionine synthetase central" evidence="14">
    <location>
        <begin position="113"/>
        <end position="219"/>
    </location>
</feature>
<keyword evidence="9" id="KW-0547">Nucleotide-binding</keyword>
<keyword evidence="7" id="KW-0808">Transferase</keyword>
<dbReference type="Gene3D" id="3.30.300.10">
    <property type="match status" value="3"/>
</dbReference>
<evidence type="ECO:0000259" key="13">
    <source>
        <dbReference type="Pfam" id="PF00438"/>
    </source>
</evidence>
<keyword evidence="12" id="KW-0630">Potassium</keyword>
<evidence type="ECO:0000256" key="5">
    <source>
        <dbReference type="ARBA" id="ARBA00012828"/>
    </source>
</evidence>
<dbReference type="GO" id="GO:0006730">
    <property type="term" value="P:one-carbon metabolic process"/>
    <property type="evidence" value="ECO:0007669"/>
    <property type="project" value="UniProtKB-KW"/>
</dbReference>
<dbReference type="PANTHER" id="PTHR11964">
    <property type="entry name" value="S-ADENOSYLMETHIONINE SYNTHETASE"/>
    <property type="match status" value="1"/>
</dbReference>
<dbReference type="InterPro" id="IPR022631">
    <property type="entry name" value="ADOMET_SYNTHASE_CS"/>
</dbReference>
<dbReference type="PROSITE" id="PS00377">
    <property type="entry name" value="ADOMET_SYNTHASE_2"/>
    <property type="match status" value="1"/>
</dbReference>
<dbReference type="EMBL" id="VDLU01000004">
    <property type="protein sequence ID" value="TNJ27008.1"/>
    <property type="molecule type" value="Genomic_DNA"/>
</dbReference>
<evidence type="ECO:0000256" key="8">
    <source>
        <dbReference type="ARBA" id="ARBA00022723"/>
    </source>
</evidence>
<evidence type="ECO:0000256" key="3">
    <source>
        <dbReference type="ARBA" id="ARBA00005224"/>
    </source>
</evidence>
<evidence type="ECO:0000256" key="10">
    <source>
        <dbReference type="ARBA" id="ARBA00022840"/>
    </source>
</evidence>
<proteinExistence type="inferred from homology"/>
<keyword evidence="8" id="KW-0479">Metal-binding</keyword>
<evidence type="ECO:0000256" key="9">
    <source>
        <dbReference type="ARBA" id="ARBA00022741"/>
    </source>
</evidence>
<feature type="domain" description="S-adenosylmethionine synthetase C-terminal" evidence="15">
    <location>
        <begin position="278"/>
        <end position="420"/>
    </location>
</feature>
<dbReference type="InterPro" id="IPR002133">
    <property type="entry name" value="S-AdoMet_synthetase"/>
</dbReference>
<dbReference type="Pfam" id="PF00438">
    <property type="entry name" value="S-AdoMet_synt_N"/>
    <property type="match status" value="1"/>
</dbReference>